<organism evidence="1 2">
    <name type="scientific">Phaeodactylibacter xiamenensis</name>
    <dbReference type="NCBI Taxonomy" id="1524460"/>
    <lineage>
        <taxon>Bacteria</taxon>
        <taxon>Pseudomonadati</taxon>
        <taxon>Bacteroidota</taxon>
        <taxon>Saprospiria</taxon>
        <taxon>Saprospirales</taxon>
        <taxon>Haliscomenobacteraceae</taxon>
        <taxon>Phaeodactylibacter</taxon>
    </lineage>
</organism>
<name>A0A098RZT6_9BACT</name>
<proteinExistence type="predicted"/>
<gene>
    <name evidence="1" type="ORF">IX84_28320</name>
</gene>
<protein>
    <recommendedName>
        <fullName evidence="3">Mannose-6-phosphate isomerase</fullName>
    </recommendedName>
</protein>
<dbReference type="STRING" id="1524460.IX84_28320"/>
<accession>A0A098RZT6</accession>
<dbReference type="InterPro" id="IPR011051">
    <property type="entry name" value="RmlC_Cupin_sf"/>
</dbReference>
<evidence type="ECO:0008006" key="3">
    <source>
        <dbReference type="Google" id="ProtNLM"/>
    </source>
</evidence>
<dbReference type="Proteomes" id="UP000029736">
    <property type="component" value="Unassembled WGS sequence"/>
</dbReference>
<reference evidence="1 2" key="1">
    <citation type="journal article" date="2014" name="Int. J. Syst. Evol. Microbiol.">
        <title>Phaeodactylibacter xiamenensis gen. nov., sp. nov., a member of the family Saprospiraceae isolated from the marine alga Phaeodactylum tricornutum.</title>
        <authorList>
            <person name="Chen Z.Jr."/>
            <person name="Lei X."/>
            <person name="Lai Q."/>
            <person name="Li Y."/>
            <person name="Zhang B."/>
            <person name="Zhang J."/>
            <person name="Zhang H."/>
            <person name="Yang L."/>
            <person name="Zheng W."/>
            <person name="Tian Y."/>
            <person name="Yu Z."/>
            <person name="Xu H.Jr."/>
            <person name="Zheng T."/>
        </authorList>
    </citation>
    <scope>NUCLEOTIDE SEQUENCE [LARGE SCALE GENOMIC DNA]</scope>
    <source>
        <strain evidence="1 2">KD52</strain>
    </source>
</reference>
<evidence type="ECO:0000313" key="2">
    <source>
        <dbReference type="Proteomes" id="UP000029736"/>
    </source>
</evidence>
<dbReference type="SUPFAM" id="SSF51182">
    <property type="entry name" value="RmlC-like cupins"/>
    <property type="match status" value="1"/>
</dbReference>
<dbReference type="AlphaFoldDB" id="A0A098RZT6"/>
<dbReference type="EMBL" id="JPOS01000090">
    <property type="protein sequence ID" value="KGE85395.1"/>
    <property type="molecule type" value="Genomic_DNA"/>
</dbReference>
<dbReference type="RefSeq" id="WP_044228585.1">
    <property type="nucleotide sequence ID" value="NZ_JBKAGJ010000004.1"/>
</dbReference>
<comment type="caution">
    <text evidence="1">The sequence shown here is derived from an EMBL/GenBank/DDBJ whole genome shotgun (WGS) entry which is preliminary data.</text>
</comment>
<sequence>MLQSPYIEVPESEGACWGSWPAIGKALKQHLQQLDKAKTILAVECYPGTYANIDMGFLKSTLSPNVVCRAEDLFLEENEIRQRIGPGFAKTPRADANLPTTIASYFDPQKLTSIQETIAEIETGIILVHGVGAHLIAQPDVLVYSDVSRYELIQRLRRKDITNIGVDNRELGYDLQYAWSYFIDWSLGDHIKQQLLPACDYILETNNWQRPKMVAGDAIRRGFELALERPVYPSPFFDPELWDETSPRQQPGELGVNFHLRVEEDNLLFKICDQLIEAPVVNLLFYKSKEFLGAGIRQIYGDRLPFYIQFFDHLQQQLPDINYYPDPSAMARYFGKTARHQDYYYVVKARKNATLLAGAIPTEAIADQKQYIDAKEWAKLLQAFPLEKGSVACIAAGVVHSTGTGCQLLNIGIASPFFRQHLISKKTGKRPHLSAPEKDMTGHLYPLAPALAQPASMESAPYEDHFLELQQLSGGERLELAAANQVRAICVVEGTTAWLTYGDGDRYQLLFGQVVLLPARLQRLVWEAPPETTAILITIKA</sequence>
<evidence type="ECO:0000313" key="1">
    <source>
        <dbReference type="EMBL" id="KGE85395.1"/>
    </source>
</evidence>
<dbReference type="Gene3D" id="2.60.120.10">
    <property type="entry name" value="Jelly Rolls"/>
    <property type="match status" value="1"/>
</dbReference>
<dbReference type="InterPro" id="IPR014710">
    <property type="entry name" value="RmlC-like_jellyroll"/>
</dbReference>
<keyword evidence="2" id="KW-1185">Reference proteome</keyword>
<dbReference type="OrthoDB" id="9808275at2"/>